<organism evidence="2 3">
    <name type="scientific">Neolentinus lepideus HHB14362 ss-1</name>
    <dbReference type="NCBI Taxonomy" id="1314782"/>
    <lineage>
        <taxon>Eukaryota</taxon>
        <taxon>Fungi</taxon>
        <taxon>Dikarya</taxon>
        <taxon>Basidiomycota</taxon>
        <taxon>Agaricomycotina</taxon>
        <taxon>Agaricomycetes</taxon>
        <taxon>Gloeophyllales</taxon>
        <taxon>Gloeophyllaceae</taxon>
        <taxon>Neolentinus</taxon>
    </lineage>
</organism>
<feature type="region of interest" description="Disordered" evidence="1">
    <location>
        <begin position="323"/>
        <end position="380"/>
    </location>
</feature>
<reference evidence="2 3" key="1">
    <citation type="journal article" date="2016" name="Mol. Biol. Evol.">
        <title>Comparative Genomics of Early-Diverging Mushroom-Forming Fungi Provides Insights into the Origins of Lignocellulose Decay Capabilities.</title>
        <authorList>
            <person name="Nagy L.G."/>
            <person name="Riley R."/>
            <person name="Tritt A."/>
            <person name="Adam C."/>
            <person name="Daum C."/>
            <person name="Floudas D."/>
            <person name="Sun H."/>
            <person name="Yadav J.S."/>
            <person name="Pangilinan J."/>
            <person name="Larsson K.H."/>
            <person name="Matsuura K."/>
            <person name="Barry K."/>
            <person name="Labutti K."/>
            <person name="Kuo R."/>
            <person name="Ohm R.A."/>
            <person name="Bhattacharya S.S."/>
            <person name="Shirouzu T."/>
            <person name="Yoshinaga Y."/>
            <person name="Martin F.M."/>
            <person name="Grigoriev I.V."/>
            <person name="Hibbett D.S."/>
        </authorList>
    </citation>
    <scope>NUCLEOTIDE SEQUENCE [LARGE SCALE GENOMIC DNA]</scope>
    <source>
        <strain evidence="2 3">HHB14362 ss-1</strain>
    </source>
</reference>
<feature type="compositionally biased region" description="Polar residues" evidence="1">
    <location>
        <begin position="96"/>
        <end position="111"/>
    </location>
</feature>
<feature type="compositionally biased region" description="Polar residues" evidence="1">
    <location>
        <begin position="634"/>
        <end position="658"/>
    </location>
</feature>
<feature type="region of interest" description="Disordered" evidence="1">
    <location>
        <begin position="458"/>
        <end position="539"/>
    </location>
</feature>
<feature type="compositionally biased region" description="Low complexity" evidence="1">
    <location>
        <begin position="150"/>
        <end position="170"/>
    </location>
</feature>
<feature type="compositionally biased region" description="Low complexity" evidence="1">
    <location>
        <begin position="349"/>
        <end position="362"/>
    </location>
</feature>
<evidence type="ECO:0000313" key="2">
    <source>
        <dbReference type="EMBL" id="KZT18437.1"/>
    </source>
</evidence>
<dbReference type="Proteomes" id="UP000076761">
    <property type="component" value="Unassembled WGS sequence"/>
</dbReference>
<dbReference type="STRING" id="1314782.A0A165MK51"/>
<accession>A0A165MK51</accession>
<feature type="compositionally biased region" description="Polar residues" evidence="1">
    <location>
        <begin position="23"/>
        <end position="39"/>
    </location>
</feature>
<dbReference type="OrthoDB" id="3270652at2759"/>
<feature type="compositionally biased region" description="Acidic residues" evidence="1">
    <location>
        <begin position="616"/>
        <end position="626"/>
    </location>
</feature>
<feature type="compositionally biased region" description="Polar residues" evidence="1">
    <location>
        <begin position="695"/>
        <end position="722"/>
    </location>
</feature>
<name>A0A165MK51_9AGAM</name>
<feature type="compositionally biased region" description="Polar residues" evidence="1">
    <location>
        <begin position="1"/>
        <end position="10"/>
    </location>
</feature>
<sequence length="803" mass="84478">MISISPSRSPSGLRDHSRHPSGDTASAMQGSVSGQSAGPSGSLDDPMYSLRAAALMTLKSKRRKPANSVEQTVSLSTRPAHVHPDIQLDYGDEASSAVNGSRTPIASTNEGPITAPDQGRSTDAMDIEEGQIREEGEISDTETPPPPQPYTTSPSKDLASSSKAPKAVAPPTLAARLGLKTSDAEHASTSAPVTASRTPASVSENILTGSWVLSPTPLSGFSLGDAAADISRAEIVRPGLALNAQQYETAKDIVLDLLGWGVPPEFLVSCGLSREIVFYVFSDLNLRLPANLDTTGLIPDASHEGQTFAPISTLAETQISLLGLPTNDNRHPSSSHHNLPPKPAASQFGLPSKPLPGSSSAPELGSVDSSPVITPATSVNGTNLHDIEQLRRQELLARKAVQASRKAKHPSLDIETAVASARPSSIVTALSDVEMSMPVPDETVDDFLKSIGPTSSVLPGLEIGRESLGQGRSTSRDDMDVDTPVLKVPQHTSQGNRPLSAQSAGMSLSPVTPSEIAVSSSGGPPSSTASTFSSMLSNGDVDTMTELEPRASVLPPTLRRGTKRPVAADFVDMEPGPSRPHPLSISSFARSTLSATRKPGSFASVSGMRRCVIDLSDSEEEEDESNDVSRREQGSFSPMPSSARASGTVSTRTITPPGSNVPPDLLEKEREIQRMRELIAQKEQRRHRKLAETSRPFSALSSPSTPHPFSTQGAPSDVSSASNLKVDDDEASAAALALHRTGRMSAYLLNGDNETADEDSVMRDLTAESQVPDDPTSVTSLTPEAVTPIGSHSFQFVGNALSN</sequence>
<feature type="compositionally biased region" description="Polar residues" evidence="1">
    <location>
        <begin position="68"/>
        <end position="77"/>
    </location>
</feature>
<dbReference type="AlphaFoldDB" id="A0A165MK51"/>
<feature type="region of interest" description="Disordered" evidence="1">
    <location>
        <begin position="1"/>
        <end position="170"/>
    </location>
</feature>
<evidence type="ECO:0000313" key="3">
    <source>
        <dbReference type="Proteomes" id="UP000076761"/>
    </source>
</evidence>
<gene>
    <name evidence="2" type="ORF">NEOLEDRAFT_169350</name>
</gene>
<dbReference type="EMBL" id="KV425682">
    <property type="protein sequence ID" value="KZT18437.1"/>
    <property type="molecule type" value="Genomic_DNA"/>
</dbReference>
<keyword evidence="3" id="KW-1185">Reference proteome</keyword>
<protein>
    <submittedName>
        <fullName evidence="2">Uncharacterized protein</fullName>
    </submittedName>
</protein>
<proteinExistence type="predicted"/>
<feature type="region of interest" description="Disordered" evidence="1">
    <location>
        <begin position="615"/>
        <end position="666"/>
    </location>
</feature>
<feature type="compositionally biased region" description="Polar residues" evidence="1">
    <location>
        <begin position="367"/>
        <end position="380"/>
    </location>
</feature>
<feature type="region of interest" description="Disordered" evidence="1">
    <location>
        <begin position="682"/>
        <end position="722"/>
    </location>
</feature>
<evidence type="ECO:0000256" key="1">
    <source>
        <dbReference type="SAM" id="MobiDB-lite"/>
    </source>
</evidence>
<dbReference type="InParanoid" id="A0A165MK51"/>
<feature type="compositionally biased region" description="Polar residues" evidence="1">
    <location>
        <begin position="490"/>
        <end position="512"/>
    </location>
</feature>
<feature type="compositionally biased region" description="Low complexity" evidence="1">
    <location>
        <begin position="519"/>
        <end position="534"/>
    </location>
</feature>